<feature type="transmembrane region" description="Helical" evidence="7">
    <location>
        <begin position="117"/>
        <end position="141"/>
    </location>
</feature>
<evidence type="ECO:0000256" key="5">
    <source>
        <dbReference type="ARBA" id="ARBA00022989"/>
    </source>
</evidence>
<sequence>METLAAGTTVLELVAVFVSAVSGGLAAVRKKFDVFGVLVLAWVCGLGGGILRDVLIGDTPPVGISQWPLVVAAVGAGLVTCVLHPGLARLRRSVIVLDAAALSLFVVQGTTKSLELGAGLLASVVVGVLTGVGGGVLRDMLVGEVPLIFADRQLYAIPAILGAGAVGLLWTADLWSWWTAVLVAVVVLGFRLLALWRGWLVPHVGVGWTGRWGRDSGSMDT</sequence>
<name>A0A2A9EZ53_9MICO</name>
<evidence type="ECO:0000256" key="3">
    <source>
        <dbReference type="ARBA" id="ARBA00022475"/>
    </source>
</evidence>
<feature type="domain" description="Glycine transporter" evidence="8">
    <location>
        <begin position="10"/>
        <end position="84"/>
    </location>
</feature>
<comment type="subcellular location">
    <subcellularLocation>
        <location evidence="1">Cell membrane</location>
        <topology evidence="1">Multi-pass membrane protein</topology>
    </subcellularLocation>
</comment>
<evidence type="ECO:0000256" key="6">
    <source>
        <dbReference type="ARBA" id="ARBA00023136"/>
    </source>
</evidence>
<evidence type="ECO:0000256" key="4">
    <source>
        <dbReference type="ARBA" id="ARBA00022692"/>
    </source>
</evidence>
<evidence type="ECO:0000256" key="2">
    <source>
        <dbReference type="ARBA" id="ARBA00008193"/>
    </source>
</evidence>
<protein>
    <submittedName>
        <fullName evidence="9">Putative membrane protein YeiH</fullName>
    </submittedName>
</protein>
<feature type="transmembrane region" description="Helical" evidence="7">
    <location>
        <begin position="35"/>
        <end position="55"/>
    </location>
</feature>
<feature type="domain" description="Glycine transporter" evidence="8">
    <location>
        <begin position="96"/>
        <end position="169"/>
    </location>
</feature>
<evidence type="ECO:0000313" key="9">
    <source>
        <dbReference type="EMBL" id="PFG43429.1"/>
    </source>
</evidence>
<keyword evidence="10" id="KW-1185">Reference proteome</keyword>
<dbReference type="Proteomes" id="UP000224130">
    <property type="component" value="Unassembled WGS sequence"/>
</dbReference>
<dbReference type="PANTHER" id="PTHR30506">
    <property type="entry name" value="INNER MEMBRANE PROTEIN"/>
    <property type="match status" value="1"/>
</dbReference>
<dbReference type="Pfam" id="PF03458">
    <property type="entry name" value="Gly_transporter"/>
    <property type="match status" value="2"/>
</dbReference>
<accession>A0A2A9EZ53</accession>
<dbReference type="EMBL" id="PDJJ01000001">
    <property type="protein sequence ID" value="PFG43429.1"/>
    <property type="molecule type" value="Genomic_DNA"/>
</dbReference>
<evidence type="ECO:0000313" key="10">
    <source>
        <dbReference type="Proteomes" id="UP000224130"/>
    </source>
</evidence>
<comment type="similarity">
    <text evidence="2">Belongs to the UPF0126 family.</text>
</comment>
<feature type="transmembrane region" description="Helical" evidence="7">
    <location>
        <begin position="6"/>
        <end position="28"/>
    </location>
</feature>
<keyword evidence="5 7" id="KW-1133">Transmembrane helix</keyword>
<dbReference type="GO" id="GO:0005886">
    <property type="term" value="C:plasma membrane"/>
    <property type="evidence" value="ECO:0007669"/>
    <property type="project" value="UniProtKB-SubCell"/>
</dbReference>
<dbReference type="RefSeq" id="WP_098463788.1">
    <property type="nucleotide sequence ID" value="NZ_PDJJ01000001.1"/>
</dbReference>
<evidence type="ECO:0000259" key="8">
    <source>
        <dbReference type="Pfam" id="PF03458"/>
    </source>
</evidence>
<keyword evidence="4 7" id="KW-0812">Transmembrane</keyword>
<dbReference type="AlphaFoldDB" id="A0A2A9EZ53"/>
<organism evidence="9 10">
    <name type="scientific">Isoptericola jiangsuensis</name>
    <dbReference type="NCBI Taxonomy" id="548579"/>
    <lineage>
        <taxon>Bacteria</taxon>
        <taxon>Bacillati</taxon>
        <taxon>Actinomycetota</taxon>
        <taxon>Actinomycetes</taxon>
        <taxon>Micrococcales</taxon>
        <taxon>Promicromonosporaceae</taxon>
        <taxon>Isoptericola</taxon>
    </lineage>
</organism>
<feature type="transmembrane region" description="Helical" evidence="7">
    <location>
        <begin position="153"/>
        <end position="171"/>
    </location>
</feature>
<keyword evidence="6 7" id="KW-0472">Membrane</keyword>
<dbReference type="InterPro" id="IPR005115">
    <property type="entry name" value="Gly_transporter"/>
</dbReference>
<feature type="transmembrane region" description="Helical" evidence="7">
    <location>
        <begin position="67"/>
        <end position="87"/>
    </location>
</feature>
<dbReference type="OrthoDB" id="9791874at2"/>
<reference evidence="9 10" key="1">
    <citation type="submission" date="2017-10" db="EMBL/GenBank/DDBJ databases">
        <title>Sequencing the genomes of 1000 actinobacteria strains.</title>
        <authorList>
            <person name="Klenk H.-P."/>
        </authorList>
    </citation>
    <scope>NUCLEOTIDE SEQUENCE [LARGE SCALE GENOMIC DNA]</scope>
    <source>
        <strain evidence="9 10">DSM 21863</strain>
    </source>
</reference>
<evidence type="ECO:0000256" key="1">
    <source>
        <dbReference type="ARBA" id="ARBA00004651"/>
    </source>
</evidence>
<keyword evidence="3" id="KW-1003">Cell membrane</keyword>
<gene>
    <name evidence="9" type="ORF">ATJ88_2126</name>
</gene>
<feature type="transmembrane region" description="Helical" evidence="7">
    <location>
        <begin position="177"/>
        <end position="196"/>
    </location>
</feature>
<comment type="caution">
    <text evidence="9">The sequence shown here is derived from an EMBL/GenBank/DDBJ whole genome shotgun (WGS) entry which is preliminary data.</text>
</comment>
<proteinExistence type="inferred from homology"/>
<evidence type="ECO:0000256" key="7">
    <source>
        <dbReference type="SAM" id="Phobius"/>
    </source>
</evidence>
<dbReference type="PANTHER" id="PTHR30506:SF3">
    <property type="entry name" value="UPF0126 INNER MEMBRANE PROTEIN YADS-RELATED"/>
    <property type="match status" value="1"/>
</dbReference>